<sequence length="201" mass="22465">MRGVKDSPSRKRLVRVSLLIHLFMHSVNGSLWHHTASSKRLPQLNLATDSWEARVYSQDLQKLKTEKVEEHRNPQHNSATPNENIAARDPEATSGNPRSKSRETSYSGSARAAEMKAAAEAKALESKISFKKDLRPQACAPAHGGMTEAQGGRRVPLRHDRGSRLRRVPQPTWRHDGEAREAGVFLPTWRHEGEAREAGVC</sequence>
<feature type="signal peptide" evidence="2">
    <location>
        <begin position="1"/>
        <end position="29"/>
    </location>
</feature>
<name>A0AAE0BG38_9CHLO</name>
<dbReference type="AlphaFoldDB" id="A0AAE0BG38"/>
<accession>A0AAE0BG38</accession>
<dbReference type="Proteomes" id="UP001190700">
    <property type="component" value="Unassembled WGS sequence"/>
</dbReference>
<comment type="caution">
    <text evidence="3">The sequence shown here is derived from an EMBL/GenBank/DDBJ whole genome shotgun (WGS) entry which is preliminary data.</text>
</comment>
<protein>
    <submittedName>
        <fullName evidence="3">Uncharacterized protein</fullName>
    </submittedName>
</protein>
<feature type="region of interest" description="Disordered" evidence="1">
    <location>
        <begin position="66"/>
        <end position="112"/>
    </location>
</feature>
<evidence type="ECO:0000256" key="2">
    <source>
        <dbReference type="SAM" id="SignalP"/>
    </source>
</evidence>
<organism evidence="3 4">
    <name type="scientific">Cymbomonas tetramitiformis</name>
    <dbReference type="NCBI Taxonomy" id="36881"/>
    <lineage>
        <taxon>Eukaryota</taxon>
        <taxon>Viridiplantae</taxon>
        <taxon>Chlorophyta</taxon>
        <taxon>Pyramimonadophyceae</taxon>
        <taxon>Pyramimonadales</taxon>
        <taxon>Pyramimonadaceae</taxon>
        <taxon>Cymbomonas</taxon>
    </lineage>
</organism>
<keyword evidence="4" id="KW-1185">Reference proteome</keyword>
<proteinExistence type="predicted"/>
<gene>
    <name evidence="3" type="ORF">CYMTET_54487</name>
</gene>
<evidence type="ECO:0000313" key="4">
    <source>
        <dbReference type="Proteomes" id="UP001190700"/>
    </source>
</evidence>
<reference evidence="3 4" key="1">
    <citation type="journal article" date="2015" name="Genome Biol. Evol.">
        <title>Comparative Genomics of a Bacterivorous Green Alga Reveals Evolutionary Causalities and Consequences of Phago-Mixotrophic Mode of Nutrition.</title>
        <authorList>
            <person name="Burns J.A."/>
            <person name="Paasch A."/>
            <person name="Narechania A."/>
            <person name="Kim E."/>
        </authorList>
    </citation>
    <scope>NUCLEOTIDE SEQUENCE [LARGE SCALE GENOMIC DNA]</scope>
    <source>
        <strain evidence="3 4">PLY_AMNH</strain>
    </source>
</reference>
<evidence type="ECO:0000256" key="1">
    <source>
        <dbReference type="SAM" id="MobiDB-lite"/>
    </source>
</evidence>
<evidence type="ECO:0000313" key="3">
    <source>
        <dbReference type="EMBL" id="KAK3235305.1"/>
    </source>
</evidence>
<dbReference type="EMBL" id="LGRX02035322">
    <property type="protein sequence ID" value="KAK3235305.1"/>
    <property type="molecule type" value="Genomic_DNA"/>
</dbReference>
<feature type="chain" id="PRO_5042181510" evidence="2">
    <location>
        <begin position="30"/>
        <end position="201"/>
    </location>
</feature>
<keyword evidence="2" id="KW-0732">Signal</keyword>